<dbReference type="SMART" id="SM00465">
    <property type="entry name" value="GIYc"/>
    <property type="match status" value="1"/>
</dbReference>
<feature type="domain" description="UVR" evidence="9">
    <location>
        <begin position="200"/>
        <end position="235"/>
    </location>
</feature>
<evidence type="ECO:0000256" key="6">
    <source>
        <dbReference type="ARBA" id="ARBA00023236"/>
    </source>
</evidence>
<dbReference type="SUPFAM" id="SSF47781">
    <property type="entry name" value="RuvA domain 2-like"/>
    <property type="match status" value="1"/>
</dbReference>
<evidence type="ECO:0000259" key="10">
    <source>
        <dbReference type="PROSITE" id="PS50164"/>
    </source>
</evidence>
<comment type="similarity">
    <text evidence="7">Belongs to the UvrC family.</text>
</comment>
<evidence type="ECO:0000313" key="12">
    <source>
        <dbReference type="EMBL" id="SFQ14529.1"/>
    </source>
</evidence>
<dbReference type="Gene3D" id="3.40.1440.10">
    <property type="entry name" value="GIY-YIG endonuclease"/>
    <property type="match status" value="1"/>
</dbReference>
<dbReference type="InterPro" id="IPR001162">
    <property type="entry name" value="UvrC_RNase_H_dom"/>
</dbReference>
<dbReference type="Pfam" id="PF08459">
    <property type="entry name" value="UvrC_RNaseH_dom"/>
    <property type="match status" value="1"/>
</dbReference>
<dbReference type="Pfam" id="PF01541">
    <property type="entry name" value="GIY-YIG"/>
    <property type="match status" value="1"/>
</dbReference>
<dbReference type="GO" id="GO:0003677">
    <property type="term" value="F:DNA binding"/>
    <property type="evidence" value="ECO:0007669"/>
    <property type="project" value="UniProtKB-UniRule"/>
</dbReference>
<accession>A0A1I5W484</accession>
<evidence type="ECO:0000313" key="13">
    <source>
        <dbReference type="Proteomes" id="UP000198577"/>
    </source>
</evidence>
<dbReference type="Gene3D" id="4.10.860.10">
    <property type="entry name" value="UVR domain"/>
    <property type="match status" value="1"/>
</dbReference>
<dbReference type="GO" id="GO:0009381">
    <property type="term" value="F:excinuclease ABC activity"/>
    <property type="evidence" value="ECO:0007669"/>
    <property type="project" value="UniProtKB-UniRule"/>
</dbReference>
<dbReference type="InterPro" id="IPR036876">
    <property type="entry name" value="UVR_dom_sf"/>
</dbReference>
<evidence type="ECO:0000256" key="1">
    <source>
        <dbReference type="ARBA" id="ARBA00022490"/>
    </source>
</evidence>
<comment type="subunit">
    <text evidence="7">Interacts with UvrB in an incision complex.</text>
</comment>
<evidence type="ECO:0000256" key="7">
    <source>
        <dbReference type="HAMAP-Rule" id="MF_00203"/>
    </source>
</evidence>
<dbReference type="Pfam" id="PF14520">
    <property type="entry name" value="HHH_5"/>
    <property type="match status" value="1"/>
</dbReference>
<dbReference type="STRING" id="937334.SAMN05444406_1149"/>
<dbReference type="SUPFAM" id="SSF82771">
    <property type="entry name" value="GIY-YIG endonuclease"/>
    <property type="match status" value="1"/>
</dbReference>
<dbReference type="InterPro" id="IPR047296">
    <property type="entry name" value="GIY-YIG_UvrC_Cho"/>
</dbReference>
<dbReference type="EMBL" id="FOXR01000014">
    <property type="protein sequence ID" value="SFQ14529.1"/>
    <property type="molecule type" value="Genomic_DNA"/>
</dbReference>
<dbReference type="AlphaFoldDB" id="A0A1I5W484"/>
<dbReference type="InterPro" id="IPR010994">
    <property type="entry name" value="RuvA_2-like"/>
</dbReference>
<keyword evidence="8" id="KW-0175">Coiled coil</keyword>
<dbReference type="PROSITE" id="PS50164">
    <property type="entry name" value="GIY_YIG"/>
    <property type="match status" value="1"/>
</dbReference>
<dbReference type="InterPro" id="IPR004791">
    <property type="entry name" value="UvrC"/>
</dbReference>
<dbReference type="FunFam" id="3.40.1440.10:FF:000001">
    <property type="entry name" value="UvrABC system protein C"/>
    <property type="match status" value="1"/>
</dbReference>
<dbReference type="Pfam" id="PF02151">
    <property type="entry name" value="UVR"/>
    <property type="match status" value="1"/>
</dbReference>
<dbReference type="InterPro" id="IPR050066">
    <property type="entry name" value="UvrABC_protein_C"/>
</dbReference>
<dbReference type="SMART" id="SM00278">
    <property type="entry name" value="HhH1"/>
    <property type="match status" value="2"/>
</dbReference>
<dbReference type="GO" id="GO:0009432">
    <property type="term" value="P:SOS response"/>
    <property type="evidence" value="ECO:0007669"/>
    <property type="project" value="UniProtKB-UniRule"/>
</dbReference>
<keyword evidence="1 7" id="KW-0963">Cytoplasm</keyword>
<comment type="subcellular location">
    <subcellularLocation>
        <location evidence="7">Cytoplasm</location>
    </subcellularLocation>
</comment>
<dbReference type="Gene3D" id="3.30.420.340">
    <property type="entry name" value="UvrC, RNAse H endonuclease domain"/>
    <property type="match status" value="1"/>
</dbReference>
<dbReference type="RefSeq" id="WP_242948297.1">
    <property type="nucleotide sequence ID" value="NZ_FOXR01000014.1"/>
</dbReference>
<feature type="domain" description="GIY-YIG" evidence="10">
    <location>
        <begin position="9"/>
        <end position="88"/>
    </location>
</feature>
<keyword evidence="3 7" id="KW-0228">DNA excision</keyword>
<evidence type="ECO:0000256" key="4">
    <source>
        <dbReference type="ARBA" id="ARBA00022881"/>
    </source>
</evidence>
<keyword evidence="6 7" id="KW-0742">SOS response</keyword>
<protein>
    <recommendedName>
        <fullName evidence="7">UvrABC system protein C</fullName>
        <shortName evidence="7">Protein UvrC</shortName>
    </recommendedName>
    <alternativeName>
        <fullName evidence="7">Excinuclease ABC subunit C</fullName>
    </alternativeName>
</protein>
<keyword evidence="5 7" id="KW-0234">DNA repair</keyword>
<organism evidence="12 13">
    <name type="scientific">Caldicoprobacter faecalis</name>
    <dbReference type="NCBI Taxonomy" id="937334"/>
    <lineage>
        <taxon>Bacteria</taxon>
        <taxon>Bacillati</taxon>
        <taxon>Bacillota</taxon>
        <taxon>Clostridia</taxon>
        <taxon>Caldicoprobacterales</taxon>
        <taxon>Caldicoprobacteraceae</taxon>
        <taxon>Caldicoprobacter</taxon>
    </lineage>
</organism>
<evidence type="ECO:0000256" key="5">
    <source>
        <dbReference type="ARBA" id="ARBA00023204"/>
    </source>
</evidence>
<dbReference type="PROSITE" id="PS50165">
    <property type="entry name" value="UVRC"/>
    <property type="match status" value="1"/>
</dbReference>
<feature type="domain" description="UvrC family homology region profile" evidence="11">
    <location>
        <begin position="252"/>
        <end position="495"/>
    </location>
</feature>
<proteinExistence type="inferred from homology"/>
<feature type="coiled-coil region" evidence="8">
    <location>
        <begin position="347"/>
        <end position="381"/>
    </location>
</feature>
<dbReference type="PROSITE" id="PS50151">
    <property type="entry name" value="UVR"/>
    <property type="match status" value="1"/>
</dbReference>
<dbReference type="GO" id="GO:0009380">
    <property type="term" value="C:excinuclease repair complex"/>
    <property type="evidence" value="ECO:0007669"/>
    <property type="project" value="InterPro"/>
</dbReference>
<dbReference type="SUPFAM" id="SSF46600">
    <property type="entry name" value="C-terminal UvrC-binding domain of UvrB"/>
    <property type="match status" value="1"/>
</dbReference>
<name>A0A1I5W484_9FIRM</name>
<evidence type="ECO:0000256" key="3">
    <source>
        <dbReference type="ARBA" id="ARBA00022769"/>
    </source>
</evidence>
<dbReference type="Pfam" id="PF22920">
    <property type="entry name" value="UvrC_RNaseH"/>
    <property type="match status" value="1"/>
</dbReference>
<evidence type="ECO:0000256" key="2">
    <source>
        <dbReference type="ARBA" id="ARBA00022763"/>
    </source>
</evidence>
<gene>
    <name evidence="7" type="primary">uvrC</name>
    <name evidence="12" type="ORF">SAMN05444406_1149</name>
</gene>
<dbReference type="NCBIfam" id="TIGR00194">
    <property type="entry name" value="uvrC"/>
    <property type="match status" value="1"/>
</dbReference>
<dbReference type="PANTHER" id="PTHR30562">
    <property type="entry name" value="UVRC/OXIDOREDUCTASE"/>
    <property type="match status" value="1"/>
</dbReference>
<keyword evidence="13" id="KW-1185">Reference proteome</keyword>
<comment type="function">
    <text evidence="7">The UvrABC repair system catalyzes the recognition and processing of DNA lesions. UvrC both incises the 5' and 3' sides of the lesion. The N-terminal half is responsible for the 3' incision and the C-terminal half is responsible for the 5' incision.</text>
</comment>
<evidence type="ECO:0000256" key="8">
    <source>
        <dbReference type="SAM" id="Coils"/>
    </source>
</evidence>
<dbReference type="InterPro" id="IPR001943">
    <property type="entry name" value="UVR_dom"/>
</dbReference>
<evidence type="ECO:0000259" key="11">
    <source>
        <dbReference type="PROSITE" id="PS50165"/>
    </source>
</evidence>
<dbReference type="NCBIfam" id="NF001824">
    <property type="entry name" value="PRK00558.1-5"/>
    <property type="match status" value="1"/>
</dbReference>
<dbReference type="CDD" id="cd10434">
    <property type="entry name" value="GIY-YIG_UvrC_Cho"/>
    <property type="match status" value="1"/>
</dbReference>
<dbReference type="GO" id="GO:0006289">
    <property type="term" value="P:nucleotide-excision repair"/>
    <property type="evidence" value="ECO:0007669"/>
    <property type="project" value="UniProtKB-UniRule"/>
</dbReference>
<dbReference type="PANTHER" id="PTHR30562:SF1">
    <property type="entry name" value="UVRABC SYSTEM PROTEIN C"/>
    <property type="match status" value="1"/>
</dbReference>
<dbReference type="InterPro" id="IPR035901">
    <property type="entry name" value="GIY-YIG_endonuc_sf"/>
</dbReference>
<dbReference type="HAMAP" id="MF_00203">
    <property type="entry name" value="UvrC"/>
    <property type="match status" value="1"/>
</dbReference>
<dbReference type="GO" id="GO:0005737">
    <property type="term" value="C:cytoplasm"/>
    <property type="evidence" value="ECO:0007669"/>
    <property type="project" value="UniProtKB-SubCell"/>
</dbReference>
<keyword evidence="4 7" id="KW-0267">Excision nuclease</keyword>
<dbReference type="InterPro" id="IPR000305">
    <property type="entry name" value="GIY-YIG_endonuc"/>
</dbReference>
<reference evidence="12 13" key="1">
    <citation type="submission" date="2016-10" db="EMBL/GenBank/DDBJ databases">
        <authorList>
            <person name="de Groot N.N."/>
        </authorList>
    </citation>
    <scope>NUCLEOTIDE SEQUENCE [LARGE SCALE GENOMIC DNA]</scope>
    <source>
        <strain evidence="12 13">DSM 20678</strain>
    </source>
</reference>
<dbReference type="InterPro" id="IPR038476">
    <property type="entry name" value="UvrC_RNase_H_dom_sf"/>
</dbReference>
<keyword evidence="2 7" id="KW-0227">DNA damage</keyword>
<dbReference type="Gene3D" id="1.10.150.20">
    <property type="entry name" value="5' to 3' exonuclease, C-terminal subdomain"/>
    <property type="match status" value="1"/>
</dbReference>
<dbReference type="Proteomes" id="UP000198577">
    <property type="component" value="Unassembled WGS sequence"/>
</dbReference>
<sequence length="620" mass="71295">MEKLKNLPDHPGVYLMKDEAGDIIYVGKAVSLKNRVKQYFQSSRNHSPKIRVMVSQIRDFEYILTDSELEALILECNLIKKHRPKYNVLLKDDKTYPYIMVTTEEEYPRVIMTRRVKKDKNKYFGPYTSAKAVRETIELLRRIFPVRSCNKNVKEGVREGRPCLYFHINQCQGPCQGNISKEEYQAMIKEICKFLDGKHDDLLQDLRTKMAEAANNLEFEKAARYRDRIAAIERIRENQKVVYTSSVEDMDVIAFAQGDTNTVAQVFFVRNGKLIGTEQFVLDDTRDTELKEVISSFIKQFYIMSLYIPKVILVQEDIEDAEVIMKWLSEKRGNRVYIHAPKKGDKKELVDMALRNAEDALRNLEDKLKREEARTAGAVNQLAEYLGLDRPPYRIEAFDISNIQGTETVASMVVFEGGKPKNSDYRRFRIKTVEGPNDFASMAEVIERRFRRGMEEIAELRQQGKSPEDGKFSRMPDLVLIDGGKGQLNAAVEALRKLGLEDIPVISLAKRLEEVYVEGKSDPVNIPKNSDALHLLQRVRDEAHRFAISYHRSLREKSRLHSVLEDIPGIGPKRRAALLKRFGTLEAIRNATVEELASVEGMNRQAAQNVIEYLRGHEEA</sequence>
<dbReference type="InterPro" id="IPR003583">
    <property type="entry name" value="Hlx-hairpin-Hlx_DNA-bd_motif"/>
</dbReference>
<dbReference type="FunFam" id="3.30.420.340:FF:000001">
    <property type="entry name" value="UvrABC system protein C"/>
    <property type="match status" value="1"/>
</dbReference>
<evidence type="ECO:0000259" key="9">
    <source>
        <dbReference type="PROSITE" id="PS50151"/>
    </source>
</evidence>